<keyword evidence="2" id="KW-1185">Reference proteome</keyword>
<dbReference type="EMBL" id="KE345330">
    <property type="protein sequence ID" value="EXC01468.1"/>
    <property type="molecule type" value="Genomic_DNA"/>
</dbReference>
<sequence>MLRQGGDWLYRAKRRDSLAFDHYQSADLEMAGSELTAHNIYSMQRLKTETPKTLVYASALPVL</sequence>
<accession>W9S010</accession>
<reference evidence="2" key="1">
    <citation type="submission" date="2013-01" db="EMBL/GenBank/DDBJ databases">
        <title>Draft Genome Sequence of a Mulberry Tree, Morus notabilis C.K. Schneid.</title>
        <authorList>
            <person name="He N."/>
            <person name="Zhao S."/>
        </authorList>
    </citation>
    <scope>NUCLEOTIDE SEQUENCE</scope>
</reference>
<protein>
    <submittedName>
        <fullName evidence="1">Uncharacterized protein</fullName>
    </submittedName>
</protein>
<evidence type="ECO:0000313" key="1">
    <source>
        <dbReference type="EMBL" id="EXC01468.1"/>
    </source>
</evidence>
<evidence type="ECO:0000313" key="2">
    <source>
        <dbReference type="Proteomes" id="UP000030645"/>
    </source>
</evidence>
<gene>
    <name evidence="1" type="ORF">L484_022040</name>
</gene>
<dbReference type="Proteomes" id="UP000030645">
    <property type="component" value="Unassembled WGS sequence"/>
</dbReference>
<organism evidence="1 2">
    <name type="scientific">Morus notabilis</name>
    <dbReference type="NCBI Taxonomy" id="981085"/>
    <lineage>
        <taxon>Eukaryota</taxon>
        <taxon>Viridiplantae</taxon>
        <taxon>Streptophyta</taxon>
        <taxon>Embryophyta</taxon>
        <taxon>Tracheophyta</taxon>
        <taxon>Spermatophyta</taxon>
        <taxon>Magnoliopsida</taxon>
        <taxon>eudicotyledons</taxon>
        <taxon>Gunneridae</taxon>
        <taxon>Pentapetalae</taxon>
        <taxon>rosids</taxon>
        <taxon>fabids</taxon>
        <taxon>Rosales</taxon>
        <taxon>Moraceae</taxon>
        <taxon>Moreae</taxon>
        <taxon>Morus</taxon>
    </lineage>
</organism>
<name>W9S010_9ROSA</name>
<dbReference type="AlphaFoldDB" id="W9S010"/>
<proteinExistence type="predicted"/>